<evidence type="ECO:0000256" key="2">
    <source>
        <dbReference type="ARBA" id="ARBA00006706"/>
    </source>
</evidence>
<dbReference type="SUPFAM" id="SSF48576">
    <property type="entry name" value="Terpenoid synthases"/>
    <property type="match status" value="1"/>
</dbReference>
<keyword evidence="5" id="KW-0460">Magnesium</keyword>
<evidence type="ECO:0000256" key="6">
    <source>
        <dbReference type="RuleBase" id="RU004466"/>
    </source>
</evidence>
<dbReference type="EC" id="2.5.1.-" evidence="7"/>
<keyword evidence="4" id="KW-0479">Metal-binding</keyword>
<dbReference type="InterPro" id="IPR033749">
    <property type="entry name" value="Polyprenyl_synt_CS"/>
</dbReference>
<reference evidence="7 8" key="1">
    <citation type="journal article" date="2010" name="Genome Biol. Evol.">
        <title>The sequence of a 1.8-mb bacterial linear plasmid reveals a rich evolutionary reservoir of secondary metabolic pathways.</title>
        <authorList>
            <person name="Medema M.H."/>
            <person name="Trefzer A."/>
            <person name="Kovalchuk A."/>
            <person name="van den Berg M."/>
            <person name="Mueller U."/>
            <person name="Heijne W."/>
            <person name="Wu L."/>
            <person name="Alam M.T."/>
            <person name="Ronning C.M."/>
            <person name="Nierman W.C."/>
            <person name="Bovenberg R.A.L."/>
            <person name="Breitling R."/>
            <person name="Takano E."/>
        </authorList>
    </citation>
    <scope>NUCLEOTIDE SEQUENCE [LARGE SCALE GENOMIC DNA]</scope>
    <source>
        <strain evidence="8">ATCC 27064 / DSM 738 / JCM 4710 / NBRC 13307 / NCIMB 12785 / NRRL 3585 / VKM Ac-602</strain>
        <plasmid evidence="7">pSCL4</plasmid>
    </source>
</reference>
<proteinExistence type="inferred from homology"/>
<dbReference type="PROSITE" id="PS00723">
    <property type="entry name" value="POLYPRENYL_SYNTHASE_1"/>
    <property type="match status" value="1"/>
</dbReference>
<dbReference type="Pfam" id="PF00348">
    <property type="entry name" value="polyprenyl_synt"/>
    <property type="match status" value="1"/>
</dbReference>
<dbReference type="SFLD" id="SFLDS00005">
    <property type="entry name" value="Isoprenoid_Synthase_Type_I"/>
    <property type="match status" value="1"/>
</dbReference>
<evidence type="ECO:0000256" key="4">
    <source>
        <dbReference type="ARBA" id="ARBA00022723"/>
    </source>
</evidence>
<dbReference type="SMR" id="D5SJ84"/>
<sequence length="297" mass="31427">MHRGWQAGGGTGLPDEVVSTAAALEMFHAFALIHDDIMDDSATRRGSPTVHRALADRLGAALDPDQAGQLGVSTAILVGDLALTWSDELLYAPLTPHRLAAVLPLVTAMRAETVHGQYLDITSARRPGTDTSLALRIARYKTAAYTMERPLHIGAALAGARPELLAGLSAYALPAGEAFQLADDLLGVFGDPRRTGKPDLDDLRGGKHTVLVALAREHATPEQRHTLDTLLGTPGLDRQGASRLRCVLVATGARAEAERLITERRDQALTALNALTLPPPLAEALARLTLGSTAHPA</sequence>
<geneLocation type="plasmid" evidence="7 8">
    <name>pSCL4</name>
</geneLocation>
<dbReference type="InterPro" id="IPR000092">
    <property type="entry name" value="Polyprenyl_synt"/>
</dbReference>
<dbReference type="EMBL" id="CM000914">
    <property type="protein sequence ID" value="EFG03977.2"/>
    <property type="molecule type" value="Genomic_DNA"/>
</dbReference>
<keyword evidence="7" id="KW-0614">Plasmid</keyword>
<dbReference type="PANTHER" id="PTHR12001">
    <property type="entry name" value="GERANYLGERANYL PYROPHOSPHATE SYNTHASE"/>
    <property type="match status" value="1"/>
</dbReference>
<keyword evidence="8" id="KW-1185">Reference proteome</keyword>
<evidence type="ECO:0000313" key="7">
    <source>
        <dbReference type="EMBL" id="EFG03977.2"/>
    </source>
</evidence>
<organism evidence="7 8">
    <name type="scientific">Streptomyces clavuligerus</name>
    <dbReference type="NCBI Taxonomy" id="1901"/>
    <lineage>
        <taxon>Bacteria</taxon>
        <taxon>Bacillati</taxon>
        <taxon>Actinomycetota</taxon>
        <taxon>Actinomycetes</taxon>
        <taxon>Kitasatosporales</taxon>
        <taxon>Streptomycetaceae</taxon>
        <taxon>Streptomyces</taxon>
    </lineage>
</organism>
<comment type="cofactor">
    <cofactor evidence="1">
        <name>Mg(2+)</name>
        <dbReference type="ChEBI" id="CHEBI:18420"/>
    </cofactor>
</comment>
<dbReference type="OrthoDB" id="4497239at2"/>
<dbReference type="AlphaFoldDB" id="D5SJ84"/>
<dbReference type="GO" id="GO:0046872">
    <property type="term" value="F:metal ion binding"/>
    <property type="evidence" value="ECO:0007669"/>
    <property type="project" value="UniProtKB-KW"/>
</dbReference>
<dbReference type="PANTHER" id="PTHR12001:SF85">
    <property type="entry name" value="SHORT CHAIN ISOPRENYL DIPHOSPHATE SYNTHASE"/>
    <property type="match status" value="1"/>
</dbReference>
<dbReference type="GO" id="GO:0008299">
    <property type="term" value="P:isoprenoid biosynthetic process"/>
    <property type="evidence" value="ECO:0007669"/>
    <property type="project" value="InterPro"/>
</dbReference>
<dbReference type="GO" id="GO:0004659">
    <property type="term" value="F:prenyltransferase activity"/>
    <property type="evidence" value="ECO:0007669"/>
    <property type="project" value="InterPro"/>
</dbReference>
<dbReference type="CDD" id="cd00685">
    <property type="entry name" value="Trans_IPPS_HT"/>
    <property type="match status" value="1"/>
</dbReference>
<protein>
    <submittedName>
        <fullName evidence="7">Geranylgeranyl diphosphate synthase</fullName>
        <ecNumber evidence="7">2.5.1.-</ecNumber>
    </submittedName>
</protein>
<evidence type="ECO:0000313" key="8">
    <source>
        <dbReference type="Proteomes" id="UP000002357"/>
    </source>
</evidence>
<gene>
    <name evidence="7" type="primary">idsA</name>
    <name evidence="7" type="ORF">SCLAV_p0487</name>
</gene>
<name>D5SJ84_STRCL</name>
<evidence type="ECO:0000256" key="5">
    <source>
        <dbReference type="ARBA" id="ARBA00022842"/>
    </source>
</evidence>
<dbReference type="Proteomes" id="UP000002357">
    <property type="component" value="Plasmid pSCL4"/>
</dbReference>
<evidence type="ECO:0000256" key="1">
    <source>
        <dbReference type="ARBA" id="ARBA00001946"/>
    </source>
</evidence>
<evidence type="ECO:0000256" key="3">
    <source>
        <dbReference type="ARBA" id="ARBA00022679"/>
    </source>
</evidence>
<comment type="similarity">
    <text evidence="2 6">Belongs to the FPP/GGPP synthase family.</text>
</comment>
<dbReference type="Gene3D" id="1.10.600.10">
    <property type="entry name" value="Farnesyl Diphosphate Synthase"/>
    <property type="match status" value="1"/>
</dbReference>
<dbReference type="InterPro" id="IPR008949">
    <property type="entry name" value="Isoprenoid_synthase_dom_sf"/>
</dbReference>
<accession>D5SJ84</accession>
<dbReference type="eggNOG" id="COG0142">
    <property type="taxonomic scope" value="Bacteria"/>
</dbReference>
<keyword evidence="3 6" id="KW-0808">Transferase</keyword>